<evidence type="ECO:0000313" key="4">
    <source>
        <dbReference type="EMBL" id="MCC2131147.1"/>
    </source>
</evidence>
<dbReference type="PANTHER" id="PTHR41259:SF1">
    <property type="entry name" value="DOUBLE-STRAND BREAK REPAIR RAD50 ATPASE, PUTATIVE-RELATED"/>
    <property type="match status" value="1"/>
</dbReference>
<feature type="domain" description="Rad50/SbcC-type AAA" evidence="3">
    <location>
        <begin position="17"/>
        <end position="240"/>
    </location>
</feature>
<dbReference type="Pfam" id="PF13476">
    <property type="entry name" value="AAA_23"/>
    <property type="match status" value="1"/>
</dbReference>
<keyword evidence="2" id="KW-0812">Transmembrane</keyword>
<dbReference type="GO" id="GO:0016887">
    <property type="term" value="F:ATP hydrolysis activity"/>
    <property type="evidence" value="ECO:0007669"/>
    <property type="project" value="InterPro"/>
</dbReference>
<dbReference type="Gene3D" id="3.40.50.300">
    <property type="entry name" value="P-loop containing nucleotide triphosphate hydrolases"/>
    <property type="match status" value="2"/>
</dbReference>
<gene>
    <name evidence="4" type="ORF">LKD37_16885</name>
</gene>
<feature type="transmembrane region" description="Helical" evidence="2">
    <location>
        <begin position="346"/>
        <end position="365"/>
    </location>
</feature>
<comment type="caution">
    <text evidence="4">The sequence shown here is derived from an EMBL/GenBank/DDBJ whole genome shotgun (WGS) entry which is preliminary data.</text>
</comment>
<keyword evidence="5" id="KW-1185">Reference proteome</keyword>
<feature type="coiled-coil region" evidence="1">
    <location>
        <begin position="522"/>
        <end position="590"/>
    </location>
</feature>
<reference evidence="4" key="1">
    <citation type="submission" date="2021-10" db="EMBL/GenBank/DDBJ databases">
        <title>Anaerobic single-cell dispensing facilitates the cultivation of human gut bacteria.</title>
        <authorList>
            <person name="Afrizal A."/>
        </authorList>
    </citation>
    <scope>NUCLEOTIDE SEQUENCE</scope>
    <source>
        <strain evidence="4">CLA-AA-H272</strain>
    </source>
</reference>
<dbReference type="RefSeq" id="WP_302930252.1">
    <property type="nucleotide sequence ID" value="NZ_JAJEPW010000113.1"/>
</dbReference>
<dbReference type="Proteomes" id="UP001199319">
    <property type="component" value="Unassembled WGS sequence"/>
</dbReference>
<feature type="transmembrane region" description="Helical" evidence="2">
    <location>
        <begin position="371"/>
        <end position="390"/>
    </location>
</feature>
<organism evidence="4 5">
    <name type="scientific">Brotocaccenecus cirricatena</name>
    <dbReference type="NCBI Taxonomy" id="3064195"/>
    <lineage>
        <taxon>Bacteria</taxon>
        <taxon>Bacillati</taxon>
        <taxon>Bacillota</taxon>
        <taxon>Clostridia</taxon>
        <taxon>Eubacteriales</taxon>
        <taxon>Oscillospiraceae</taxon>
        <taxon>Brotocaccenecus</taxon>
    </lineage>
</organism>
<evidence type="ECO:0000256" key="1">
    <source>
        <dbReference type="SAM" id="Coils"/>
    </source>
</evidence>
<dbReference type="InterPro" id="IPR038729">
    <property type="entry name" value="Rad50/SbcC_AAA"/>
</dbReference>
<protein>
    <submittedName>
        <fullName evidence="4">AAA family ATPase</fullName>
    </submittedName>
</protein>
<feature type="coiled-coil region" evidence="1">
    <location>
        <begin position="192"/>
        <end position="266"/>
    </location>
</feature>
<keyword evidence="2" id="KW-0472">Membrane</keyword>
<dbReference type="EMBL" id="JAJEPW010000113">
    <property type="protein sequence ID" value="MCC2131147.1"/>
    <property type="molecule type" value="Genomic_DNA"/>
</dbReference>
<evidence type="ECO:0000259" key="3">
    <source>
        <dbReference type="Pfam" id="PF13476"/>
    </source>
</evidence>
<dbReference type="PANTHER" id="PTHR41259">
    <property type="entry name" value="DOUBLE-STRAND BREAK REPAIR RAD50 ATPASE, PUTATIVE-RELATED"/>
    <property type="match status" value="1"/>
</dbReference>
<proteinExistence type="predicted"/>
<sequence>MHILEMQAAYGRLRGDSLRLEPGLNLIYAPNESGKSTWCSFIRTMLYGLPTRQSGPLADKNRFAPWTGEAMQGRMDLETGGQRWTVLRDTRRASAPMQNFACTYTGTAQPVPEVNGQNLGETLLGVPREVFQRSAFIGQSGLAVSQDPELERRIAALLSTGQEDVSYSESYDRLKKQLNRRRHNKTGLIPQLEQEQARLDDALRRQAELTAQLENAREQQCTAQTRVEELEQRRAQWEALEKQEALRQWRETQEDLTRRRQQLTALQQLDGDLPDRDTLARMQAQLELLDQAGGTLTQARRIAQQRQTEAREAQEAWSAHPLYPNNENQLRQQAEAMTAPAGPGKALPIAAGVLLCAAAAALALLPAPAKLIAAAIGAAAAVGLFLYYMVSRRRAAAAAQTVQTRKTALQRQAEEYLRLREDARQAEDAARTAAASAEGLTQQLQGQLVTLLAQVQPFWPEANGADGVRVALTAALRRREALDGAALQVQKAQIRCDAMSRHLPQPPLPDPEETLPRPVLSREQIDAALPQVRNQLREARSRVDSLTGQLRTMDSPESLQAQRDQCTRRLEALQAEYDAIALAMEALTQANTVLQTRFSPALGAETARIFSAITGGRYDKVLLDRNLSLSAQPAGDAMPRALSLLSQGAGDQLYLAVRLAICRMVLPRDKAVPLILDDALANFDDQRLAAALDWLLEESRSRQILLFTCHRREGDYLRDRAHVISLN</sequence>
<dbReference type="InterPro" id="IPR027417">
    <property type="entry name" value="P-loop_NTPase"/>
</dbReference>
<dbReference type="SUPFAM" id="SSF52540">
    <property type="entry name" value="P-loop containing nucleoside triphosphate hydrolases"/>
    <property type="match status" value="1"/>
</dbReference>
<accession>A0AAE3AEN7</accession>
<keyword evidence="2" id="KW-1133">Transmembrane helix</keyword>
<name>A0AAE3AEN7_9FIRM</name>
<evidence type="ECO:0000313" key="5">
    <source>
        <dbReference type="Proteomes" id="UP001199319"/>
    </source>
</evidence>
<evidence type="ECO:0000256" key="2">
    <source>
        <dbReference type="SAM" id="Phobius"/>
    </source>
</evidence>
<dbReference type="AlphaFoldDB" id="A0AAE3AEN7"/>
<keyword evidence="1" id="KW-0175">Coiled coil</keyword>
<dbReference type="GO" id="GO:0006302">
    <property type="term" value="P:double-strand break repair"/>
    <property type="evidence" value="ECO:0007669"/>
    <property type="project" value="InterPro"/>
</dbReference>